<feature type="compositionally biased region" description="Low complexity" evidence="1">
    <location>
        <begin position="29"/>
        <end position="42"/>
    </location>
</feature>
<dbReference type="EMBL" id="CGCX01001191">
    <property type="protein sequence ID" value="CFR90358.1"/>
    <property type="molecule type" value="Genomic_DNA"/>
</dbReference>
<protein>
    <submittedName>
        <fullName evidence="3">Uncharacterized protein</fullName>
    </submittedName>
</protein>
<evidence type="ECO:0000313" key="2">
    <source>
        <dbReference type="EMBL" id="CFR90358.1"/>
    </source>
</evidence>
<evidence type="ECO:0000313" key="3">
    <source>
        <dbReference type="EMBL" id="COW12547.1"/>
    </source>
</evidence>
<evidence type="ECO:0000313" key="5">
    <source>
        <dbReference type="Proteomes" id="UP000048600"/>
    </source>
</evidence>
<dbReference type="Proteomes" id="UP000046680">
    <property type="component" value="Unassembled WGS sequence"/>
</dbReference>
<evidence type="ECO:0000313" key="4">
    <source>
        <dbReference type="Proteomes" id="UP000046680"/>
    </source>
</evidence>
<feature type="compositionally biased region" description="Polar residues" evidence="1">
    <location>
        <begin position="1"/>
        <end position="10"/>
    </location>
</feature>
<feature type="compositionally biased region" description="Low complexity" evidence="1">
    <location>
        <begin position="66"/>
        <end position="85"/>
    </location>
</feature>
<evidence type="ECO:0000256" key="1">
    <source>
        <dbReference type="SAM" id="MobiDB-lite"/>
    </source>
</evidence>
<accession>A0A655ITE2</accession>
<reference evidence="4 5" key="1">
    <citation type="submission" date="2015-03" db="EMBL/GenBank/DDBJ databases">
        <authorList>
            <consortium name="Pathogen Informatics"/>
        </authorList>
    </citation>
    <scope>NUCLEOTIDE SEQUENCE [LARGE SCALE GENOMIC DNA]</scope>
    <source>
        <strain evidence="2 4">C09601061</strain>
        <strain evidence="3 5">P00601463</strain>
    </source>
</reference>
<name>A0A655ITE2_MYCTX</name>
<organism evidence="3 5">
    <name type="scientific">Mycobacterium tuberculosis</name>
    <dbReference type="NCBI Taxonomy" id="1773"/>
    <lineage>
        <taxon>Bacteria</taxon>
        <taxon>Bacillati</taxon>
        <taxon>Actinomycetota</taxon>
        <taxon>Actinomycetes</taxon>
        <taxon>Mycobacteriales</taxon>
        <taxon>Mycobacteriaceae</taxon>
        <taxon>Mycobacterium</taxon>
        <taxon>Mycobacterium tuberculosis complex</taxon>
    </lineage>
</organism>
<dbReference type="EMBL" id="CHKL01000139">
    <property type="protein sequence ID" value="COW12547.1"/>
    <property type="molecule type" value="Genomic_DNA"/>
</dbReference>
<feature type="region of interest" description="Disordered" evidence="1">
    <location>
        <begin position="66"/>
        <end position="97"/>
    </location>
</feature>
<gene>
    <name evidence="2" type="ORF">ERS007657_02834</name>
    <name evidence="3" type="ORF">ERS007741_01560</name>
</gene>
<sequence length="172" mass="17445">MTGLPNQSPARLTAIPEATPARSRGKLLSVSTTSTSFSTVSSNGAGSGQTNMTASPIVLMNHTGGAVRSRARPASRPARCPSSSADTTSPSWVKPTRSAKATVTCRAPGSGLPAARSPALTASVSIMCRSCMNSMSWIIGPSSGTIWLTSACDPFAMSNSVAPGRIMASSAV</sequence>
<dbReference type="AlphaFoldDB" id="A0A655ITE2"/>
<dbReference type="Proteomes" id="UP000048600">
    <property type="component" value="Unassembled WGS sequence"/>
</dbReference>
<feature type="region of interest" description="Disordered" evidence="1">
    <location>
        <begin position="1"/>
        <end position="52"/>
    </location>
</feature>
<proteinExistence type="predicted"/>